<dbReference type="RefSeq" id="XP_002114734.1">
    <property type="nucleotide sequence ID" value="XM_002114698.1"/>
</dbReference>
<accession>B3S2Y1</accession>
<proteinExistence type="predicted"/>
<dbReference type="CTD" id="6755779"/>
<keyword evidence="2" id="KW-0732">Signal</keyword>
<dbReference type="GeneID" id="6755779"/>
<protein>
    <recommendedName>
        <fullName evidence="5">Transmembrane protein</fullName>
    </recommendedName>
</protein>
<dbReference type="EMBL" id="DS985248">
    <property type="protein sequence ID" value="EDV22868.1"/>
    <property type="molecule type" value="Genomic_DNA"/>
</dbReference>
<keyword evidence="1" id="KW-1133">Transmembrane helix</keyword>
<keyword evidence="4" id="KW-1185">Reference proteome</keyword>
<evidence type="ECO:0000313" key="3">
    <source>
        <dbReference type="EMBL" id="EDV22868.1"/>
    </source>
</evidence>
<evidence type="ECO:0000313" key="4">
    <source>
        <dbReference type="Proteomes" id="UP000009022"/>
    </source>
</evidence>
<gene>
    <name evidence="3" type="ORF">TRIADDRAFT_58526</name>
</gene>
<name>B3S2Y1_TRIAD</name>
<evidence type="ECO:0000256" key="2">
    <source>
        <dbReference type="SAM" id="SignalP"/>
    </source>
</evidence>
<organism evidence="3 4">
    <name type="scientific">Trichoplax adhaerens</name>
    <name type="common">Trichoplax reptans</name>
    <dbReference type="NCBI Taxonomy" id="10228"/>
    <lineage>
        <taxon>Eukaryota</taxon>
        <taxon>Metazoa</taxon>
        <taxon>Placozoa</taxon>
        <taxon>Uniplacotomia</taxon>
        <taxon>Trichoplacea</taxon>
        <taxon>Trichoplacidae</taxon>
        <taxon>Trichoplax</taxon>
    </lineage>
</organism>
<evidence type="ECO:0008006" key="5">
    <source>
        <dbReference type="Google" id="ProtNLM"/>
    </source>
</evidence>
<dbReference type="InParanoid" id="B3S2Y1"/>
<dbReference type="AlphaFoldDB" id="B3S2Y1"/>
<feature type="signal peptide" evidence="2">
    <location>
        <begin position="1"/>
        <end position="25"/>
    </location>
</feature>
<dbReference type="HOGENOM" id="CLU_451558_0_0_1"/>
<dbReference type="KEGG" id="tad:TRIADDRAFT_58526"/>
<keyword evidence="1" id="KW-0812">Transmembrane</keyword>
<evidence type="ECO:0000256" key="1">
    <source>
        <dbReference type="SAM" id="Phobius"/>
    </source>
</evidence>
<feature type="chain" id="PRO_5002798477" description="Transmembrane protein" evidence="2">
    <location>
        <begin position="26"/>
        <end position="605"/>
    </location>
</feature>
<reference evidence="3 4" key="1">
    <citation type="journal article" date="2008" name="Nature">
        <title>The Trichoplax genome and the nature of placozoans.</title>
        <authorList>
            <person name="Srivastava M."/>
            <person name="Begovic E."/>
            <person name="Chapman J."/>
            <person name="Putnam N.H."/>
            <person name="Hellsten U."/>
            <person name="Kawashima T."/>
            <person name="Kuo A."/>
            <person name="Mitros T."/>
            <person name="Salamov A."/>
            <person name="Carpenter M.L."/>
            <person name="Signorovitch A.Y."/>
            <person name="Moreno M.A."/>
            <person name="Kamm K."/>
            <person name="Grimwood J."/>
            <person name="Schmutz J."/>
            <person name="Shapiro H."/>
            <person name="Grigoriev I.V."/>
            <person name="Buss L.W."/>
            <person name="Schierwater B."/>
            <person name="Dellaporta S.L."/>
            <person name="Rokhsar D.S."/>
        </authorList>
    </citation>
    <scope>NUCLEOTIDE SEQUENCE [LARGE SCALE GENOMIC DNA]</scope>
    <source>
        <strain evidence="3 4">Grell-BS-1999</strain>
    </source>
</reference>
<feature type="transmembrane region" description="Helical" evidence="1">
    <location>
        <begin position="504"/>
        <end position="527"/>
    </location>
</feature>
<keyword evidence="1" id="KW-0472">Membrane</keyword>
<sequence>MAIDGGNLVYFLLLVSICNWSLVNADNDNSTGQPFHLILAIKSNDPIPTVGSKLTLIYNLTNKFINPTSTSNVTLYGSISGMQNRLPSSYSYAESPTDNYTTLASQTFYDGAVVEFLNAKFDIQFEADFTVDNNVKQRRYIYFTVSANYTDDDGNMKTISNTTSIRMAGITIQNPITYPTLNWPATLLNNLTEGETLKVVVPIQLPRGRNHIIFNIDAIGINPNNVPALSLTQFYAPPKPSVTYHLSSNVNKQSLTLTGLSNSLDYSTSTTSFFINMGDVEFSPNANSTMTTVDLEFLFLHTSPYNAIPVPRERCNLWFRPTYNNIDRATFDQSIILDLVRPILKVWKEAKAEETNLQASVNFKIIVSHKISSTALAYNVTIFDTLDTSVSPGFIPQIPTTYFSVIQRGRFLITNISIPVLNFGMNYTVSYRALIQSTPQSAPTNFTSDTKVEFNTLPSSIPIPYSSTTSNHNSASTSANTAKNRGCISLDYYTRTIYNNTQSILAGVFGVIGGIFIVVFMGFGYVYTDHKNYDNIIIRKKNRVSPTTSSFAHDNYHDTTSGGGVRNLMPTIFNRSPIRPQDSAKPVPTLYQMKRQASLVVCFKK</sequence>
<dbReference type="Proteomes" id="UP000009022">
    <property type="component" value="Unassembled WGS sequence"/>
</dbReference>